<keyword evidence="1" id="KW-0732">Signal</keyword>
<organism evidence="2 3">
    <name type="scientific">Geoanaerobacter pelophilus</name>
    <dbReference type="NCBI Taxonomy" id="60036"/>
    <lineage>
        <taxon>Bacteria</taxon>
        <taxon>Pseudomonadati</taxon>
        <taxon>Thermodesulfobacteriota</taxon>
        <taxon>Desulfuromonadia</taxon>
        <taxon>Geobacterales</taxon>
        <taxon>Geobacteraceae</taxon>
        <taxon>Geoanaerobacter</taxon>
    </lineage>
</organism>
<reference evidence="2 3" key="1">
    <citation type="submission" date="2021-05" db="EMBL/GenBank/DDBJ databases">
        <title>The draft genome of Geobacter pelophilus DSM 12255.</title>
        <authorList>
            <person name="Xu Z."/>
            <person name="Masuda Y."/>
            <person name="Itoh H."/>
            <person name="Senoo K."/>
        </authorList>
    </citation>
    <scope>NUCLEOTIDE SEQUENCE [LARGE SCALE GENOMIC DNA]</scope>
    <source>
        <strain evidence="2 3">DSM 12255</strain>
    </source>
</reference>
<gene>
    <name evidence="2" type="ORF">KI809_15500</name>
</gene>
<dbReference type="EMBL" id="JAHCVJ010000006">
    <property type="protein sequence ID" value="MBT0665714.1"/>
    <property type="molecule type" value="Genomic_DNA"/>
</dbReference>
<feature type="chain" id="PRO_5043498564" evidence="1">
    <location>
        <begin position="19"/>
        <end position="101"/>
    </location>
</feature>
<dbReference type="Proteomes" id="UP000811899">
    <property type="component" value="Unassembled WGS sequence"/>
</dbReference>
<comment type="caution">
    <text evidence="2">The sequence shown here is derived from an EMBL/GenBank/DDBJ whole genome shotgun (WGS) entry which is preliminary data.</text>
</comment>
<evidence type="ECO:0000256" key="1">
    <source>
        <dbReference type="SAM" id="SignalP"/>
    </source>
</evidence>
<accession>A0AAW4L4N1</accession>
<sequence>MRLLLILLVLSLTSIAHADCNKIDYLELKDMDLKELSELWCKYLVEADNNINEMSKESYSLSRRPDSYFNKVKQCREQIDQIDRVYKRKGGGDYSCPSTSN</sequence>
<name>A0AAW4L4N1_9BACT</name>
<feature type="signal peptide" evidence="1">
    <location>
        <begin position="1"/>
        <end position="18"/>
    </location>
</feature>
<evidence type="ECO:0000313" key="2">
    <source>
        <dbReference type="EMBL" id="MBT0665714.1"/>
    </source>
</evidence>
<proteinExistence type="predicted"/>
<dbReference type="AlphaFoldDB" id="A0AAW4L4N1"/>
<protein>
    <submittedName>
        <fullName evidence="2">Uncharacterized protein</fullName>
    </submittedName>
</protein>
<evidence type="ECO:0000313" key="3">
    <source>
        <dbReference type="Proteomes" id="UP000811899"/>
    </source>
</evidence>
<keyword evidence="3" id="KW-1185">Reference proteome</keyword>